<keyword evidence="3" id="KW-1185">Reference proteome</keyword>
<sequence>MERKPSKPPSYKQVFVISFSFANDSTHGFKSSAAFVETCRDIFDLPEENLIKAVIPPGRGAQYSWKQEVVEVAHRKARSSPGHHLLLFHYAGHAGNNNAMGEFGLCERCCGKHAEQFIPWSWAIKELLEPPGESSDLDVVCFLDLCNTSKTPGSELEDGPDVTTKNSAEVLAATERICFVKAPTKPRPSFTERLVAELLRQADNDAAPVTAAGLLTKLTKKMDPRRKPTYRILRGSSPIMLPIRRQRPRGLLKDVWNSAVTTPPATASHRDEPNRGIHSAVLEITVAWAERHHTETIKMLMEWLQELPSEYQVQVISVYDVGGTVIMLSIAYQYLSVVFNLMRNEELSVRFLRDHIFSANLLHTPIEPPSRESTQRGREAAREPGEPPRRPPAPRPPNTARATRIRDAEPPRRVEGNRYAEPFRQLNVMADEDLDEWNIV</sequence>
<evidence type="ECO:0000313" key="2">
    <source>
        <dbReference type="EMBL" id="KAK6338088.1"/>
    </source>
</evidence>
<feature type="region of interest" description="Disordered" evidence="1">
    <location>
        <begin position="364"/>
        <end position="422"/>
    </location>
</feature>
<protein>
    <submittedName>
        <fullName evidence="2">Uncharacterized protein</fullName>
    </submittedName>
</protein>
<accession>A0AAV9UDC3</accession>
<comment type="caution">
    <text evidence="2">The sequence shown here is derived from an EMBL/GenBank/DDBJ whole genome shotgun (WGS) entry which is preliminary data.</text>
</comment>
<gene>
    <name evidence="2" type="ORF">TWF696_001558</name>
</gene>
<organism evidence="2 3">
    <name type="scientific">Orbilia brochopaga</name>
    <dbReference type="NCBI Taxonomy" id="3140254"/>
    <lineage>
        <taxon>Eukaryota</taxon>
        <taxon>Fungi</taxon>
        <taxon>Dikarya</taxon>
        <taxon>Ascomycota</taxon>
        <taxon>Pezizomycotina</taxon>
        <taxon>Orbiliomycetes</taxon>
        <taxon>Orbiliales</taxon>
        <taxon>Orbiliaceae</taxon>
        <taxon>Orbilia</taxon>
    </lineage>
</organism>
<reference evidence="2 3" key="1">
    <citation type="submission" date="2019-10" db="EMBL/GenBank/DDBJ databases">
        <authorList>
            <person name="Palmer J.M."/>
        </authorList>
    </citation>
    <scope>NUCLEOTIDE SEQUENCE [LARGE SCALE GENOMIC DNA]</scope>
    <source>
        <strain evidence="2 3">TWF696</strain>
    </source>
</reference>
<dbReference type="EMBL" id="JAVHNQ010000010">
    <property type="protein sequence ID" value="KAK6338088.1"/>
    <property type="molecule type" value="Genomic_DNA"/>
</dbReference>
<feature type="compositionally biased region" description="Basic and acidic residues" evidence="1">
    <location>
        <begin position="404"/>
        <end position="418"/>
    </location>
</feature>
<proteinExistence type="predicted"/>
<name>A0AAV9UDC3_9PEZI</name>
<feature type="compositionally biased region" description="Basic and acidic residues" evidence="1">
    <location>
        <begin position="369"/>
        <end position="389"/>
    </location>
</feature>
<dbReference type="AlphaFoldDB" id="A0AAV9UDC3"/>
<dbReference type="Proteomes" id="UP001375240">
    <property type="component" value="Unassembled WGS sequence"/>
</dbReference>
<evidence type="ECO:0000256" key="1">
    <source>
        <dbReference type="SAM" id="MobiDB-lite"/>
    </source>
</evidence>
<evidence type="ECO:0000313" key="3">
    <source>
        <dbReference type="Proteomes" id="UP001375240"/>
    </source>
</evidence>